<name>A0ABT7A2B3_9ACTN</name>
<dbReference type="InterPro" id="IPR000644">
    <property type="entry name" value="CBS_dom"/>
</dbReference>
<keyword evidence="1" id="KW-0129">CBS domain</keyword>
<dbReference type="RefSeq" id="WP_274043441.1">
    <property type="nucleotide sequence ID" value="NZ_JANCPR020000029.1"/>
</dbReference>
<evidence type="ECO:0000259" key="2">
    <source>
        <dbReference type="PROSITE" id="PS51371"/>
    </source>
</evidence>
<sequence length="54" mass="5694">MTCDVVQAGRTTPLQDVVRLLGTAERISVLPVVDEDNKALGVASGTDLVVRRGT</sequence>
<dbReference type="PROSITE" id="PS51371">
    <property type="entry name" value="CBS"/>
    <property type="match status" value="1"/>
</dbReference>
<dbReference type="EMBL" id="JANCPR020000029">
    <property type="protein sequence ID" value="MDJ1135483.1"/>
    <property type="molecule type" value="Genomic_DNA"/>
</dbReference>
<evidence type="ECO:0000313" key="3">
    <source>
        <dbReference type="EMBL" id="MDJ1135483.1"/>
    </source>
</evidence>
<dbReference type="Gene3D" id="3.10.580.10">
    <property type="entry name" value="CBS-domain"/>
    <property type="match status" value="1"/>
</dbReference>
<protein>
    <submittedName>
        <fullName evidence="3">CBS domain-containing protein</fullName>
    </submittedName>
</protein>
<keyword evidence="4" id="KW-1185">Reference proteome</keyword>
<dbReference type="SUPFAM" id="SSF54631">
    <property type="entry name" value="CBS-domain pair"/>
    <property type="match status" value="1"/>
</dbReference>
<reference evidence="3 4" key="1">
    <citation type="submission" date="2023-05" db="EMBL/GenBank/DDBJ databases">
        <title>Streptantibioticus silvisoli sp. nov., acidotolerant actinomycetes 1 from pine litter.</title>
        <authorList>
            <person name="Swiecimska M."/>
            <person name="Golinska P."/>
            <person name="Sangal V."/>
            <person name="Wachnowicz B."/>
            <person name="Goodfellow M."/>
        </authorList>
    </citation>
    <scope>NUCLEOTIDE SEQUENCE [LARGE SCALE GENOMIC DNA]</scope>
    <source>
        <strain evidence="3 4">DSM 42109</strain>
    </source>
</reference>
<evidence type="ECO:0000313" key="4">
    <source>
        <dbReference type="Proteomes" id="UP001214441"/>
    </source>
</evidence>
<dbReference type="Proteomes" id="UP001214441">
    <property type="component" value="Unassembled WGS sequence"/>
</dbReference>
<evidence type="ECO:0000256" key="1">
    <source>
        <dbReference type="PROSITE-ProRule" id="PRU00703"/>
    </source>
</evidence>
<gene>
    <name evidence="3" type="ORF">NMN56_026715</name>
</gene>
<comment type="caution">
    <text evidence="3">The sequence shown here is derived from an EMBL/GenBank/DDBJ whole genome shotgun (WGS) entry which is preliminary data.</text>
</comment>
<accession>A0ABT7A2B3</accession>
<dbReference type="InterPro" id="IPR046342">
    <property type="entry name" value="CBS_dom_sf"/>
</dbReference>
<feature type="domain" description="CBS" evidence="2">
    <location>
        <begin position="1"/>
        <end position="54"/>
    </location>
</feature>
<organism evidence="3 4">
    <name type="scientific">Streptomyces iconiensis</name>
    <dbReference type="NCBI Taxonomy" id="1384038"/>
    <lineage>
        <taxon>Bacteria</taxon>
        <taxon>Bacillati</taxon>
        <taxon>Actinomycetota</taxon>
        <taxon>Actinomycetes</taxon>
        <taxon>Kitasatosporales</taxon>
        <taxon>Streptomycetaceae</taxon>
        <taxon>Streptomyces</taxon>
    </lineage>
</organism>
<proteinExistence type="predicted"/>
<dbReference type="Pfam" id="PF00571">
    <property type="entry name" value="CBS"/>
    <property type="match status" value="1"/>
</dbReference>